<evidence type="ECO:0000256" key="1">
    <source>
        <dbReference type="SAM" id="MobiDB-lite"/>
    </source>
</evidence>
<organism evidence="3 4">
    <name type="scientific">Galerina marginata (strain CBS 339.88)</name>
    <dbReference type="NCBI Taxonomy" id="685588"/>
    <lineage>
        <taxon>Eukaryota</taxon>
        <taxon>Fungi</taxon>
        <taxon>Dikarya</taxon>
        <taxon>Basidiomycota</taxon>
        <taxon>Agaricomycotina</taxon>
        <taxon>Agaricomycetes</taxon>
        <taxon>Agaricomycetidae</taxon>
        <taxon>Agaricales</taxon>
        <taxon>Agaricineae</taxon>
        <taxon>Strophariaceae</taxon>
        <taxon>Galerina</taxon>
    </lineage>
</organism>
<sequence>MAGTLLSLPLELINMICYTLNMADIKHLRLSCKQLSDFLENSVLCSIFFNINATNISSTLPSLRCMGTGGLPATSRATTDLDIRCLAPTYDSRHGPEGSYVDGKWVKKPRPPNPPEVIFVEAEMRTYLLLALMSLKNVHSIRWKIHYKDDEWAQNTVATALRSFCALRTLHLEIDFIKIPIPLQHLYHLENVTIIESRTPSGEGFSYETHLNLGKMITSTPELTSVRVKRGGFISRDTHTSACLHQLFWCFQGDTPPLRLRRIALERMFVKLDNVTIHHFRHLVALDLCDILEPPNPDDTVDSDGDGLPAIDPELLAAQRAIGSTLDEIWVALIKLGLRLEEIRINKVTPSFLKYLETYSGLIKLDMRVNEFRNVVESNKWASQFFKDPLAMHVHSLEELKIRPIYEGSWGLGDHNASVLSSCTKLRTLAISITPRHSKDTSTAHADRREDSIVSFIHNASWHLPRLLTLTLYTADDEGSRGNWCGTGLEDYLYWVGSQIAHLLRTYSAPPSCKHLPTVLIEVESEIFKTFVPERATFDSATGESGGWHYRDASPSTAEEAD</sequence>
<accession>A0A067SV16</accession>
<dbReference type="OrthoDB" id="3541472at2759"/>
<dbReference type="InterPro" id="IPR001810">
    <property type="entry name" value="F-box_dom"/>
</dbReference>
<dbReference type="AlphaFoldDB" id="A0A067SV16"/>
<dbReference type="HOGENOM" id="CLU_024210_0_0_1"/>
<evidence type="ECO:0000313" key="3">
    <source>
        <dbReference type="EMBL" id="KDR71519.1"/>
    </source>
</evidence>
<dbReference type="STRING" id="685588.A0A067SV16"/>
<name>A0A067SV16_GALM3</name>
<feature type="domain" description="F-box" evidence="2">
    <location>
        <begin position="2"/>
        <end position="51"/>
    </location>
</feature>
<evidence type="ECO:0000313" key="4">
    <source>
        <dbReference type="Proteomes" id="UP000027222"/>
    </source>
</evidence>
<proteinExistence type="predicted"/>
<evidence type="ECO:0000259" key="2">
    <source>
        <dbReference type="PROSITE" id="PS50181"/>
    </source>
</evidence>
<dbReference type="EMBL" id="KL142392">
    <property type="protein sequence ID" value="KDR71519.1"/>
    <property type="molecule type" value="Genomic_DNA"/>
</dbReference>
<protein>
    <recommendedName>
        <fullName evidence="2">F-box domain-containing protein</fullName>
    </recommendedName>
</protein>
<gene>
    <name evidence="3" type="ORF">GALMADRAFT_143781</name>
</gene>
<feature type="region of interest" description="Disordered" evidence="1">
    <location>
        <begin position="541"/>
        <end position="562"/>
    </location>
</feature>
<keyword evidence="4" id="KW-1185">Reference proteome</keyword>
<reference evidence="4" key="1">
    <citation type="journal article" date="2014" name="Proc. Natl. Acad. Sci. U.S.A.">
        <title>Extensive sampling of basidiomycete genomes demonstrates inadequacy of the white-rot/brown-rot paradigm for wood decay fungi.</title>
        <authorList>
            <person name="Riley R."/>
            <person name="Salamov A.A."/>
            <person name="Brown D.W."/>
            <person name="Nagy L.G."/>
            <person name="Floudas D."/>
            <person name="Held B.W."/>
            <person name="Levasseur A."/>
            <person name="Lombard V."/>
            <person name="Morin E."/>
            <person name="Otillar R."/>
            <person name="Lindquist E.A."/>
            <person name="Sun H."/>
            <person name="LaButti K.M."/>
            <person name="Schmutz J."/>
            <person name="Jabbour D."/>
            <person name="Luo H."/>
            <person name="Baker S.E."/>
            <person name="Pisabarro A.G."/>
            <person name="Walton J.D."/>
            <person name="Blanchette R.A."/>
            <person name="Henrissat B."/>
            <person name="Martin F."/>
            <person name="Cullen D."/>
            <person name="Hibbett D.S."/>
            <person name="Grigoriev I.V."/>
        </authorList>
    </citation>
    <scope>NUCLEOTIDE SEQUENCE [LARGE SCALE GENOMIC DNA]</scope>
    <source>
        <strain evidence="4">CBS 339.88</strain>
    </source>
</reference>
<dbReference type="PROSITE" id="PS50181">
    <property type="entry name" value="FBOX"/>
    <property type="match status" value="1"/>
</dbReference>
<dbReference type="Proteomes" id="UP000027222">
    <property type="component" value="Unassembled WGS sequence"/>
</dbReference>